<dbReference type="EMBL" id="CM055103">
    <property type="protein sequence ID" value="KAJ7537026.1"/>
    <property type="molecule type" value="Genomic_DNA"/>
</dbReference>
<proteinExistence type="predicted"/>
<keyword evidence="2" id="KW-1185">Reference proteome</keyword>
<gene>
    <name evidence="1" type="ORF">O6H91_12G093000</name>
</gene>
<evidence type="ECO:0000313" key="2">
    <source>
        <dbReference type="Proteomes" id="UP001162992"/>
    </source>
</evidence>
<evidence type="ECO:0000313" key="1">
    <source>
        <dbReference type="EMBL" id="KAJ7537026.1"/>
    </source>
</evidence>
<protein>
    <submittedName>
        <fullName evidence="1">Uncharacterized protein</fullName>
    </submittedName>
</protein>
<reference evidence="2" key="1">
    <citation type="journal article" date="2024" name="Proc. Natl. Acad. Sci. U.S.A.">
        <title>Extraordinary preservation of gene collinearity over three hundred million years revealed in homosporous lycophytes.</title>
        <authorList>
            <person name="Li C."/>
            <person name="Wickell D."/>
            <person name="Kuo L.Y."/>
            <person name="Chen X."/>
            <person name="Nie B."/>
            <person name="Liao X."/>
            <person name="Peng D."/>
            <person name="Ji J."/>
            <person name="Jenkins J."/>
            <person name="Williams M."/>
            <person name="Shu S."/>
            <person name="Plott C."/>
            <person name="Barry K."/>
            <person name="Rajasekar S."/>
            <person name="Grimwood J."/>
            <person name="Han X."/>
            <person name="Sun S."/>
            <person name="Hou Z."/>
            <person name="He W."/>
            <person name="Dai G."/>
            <person name="Sun C."/>
            <person name="Schmutz J."/>
            <person name="Leebens-Mack J.H."/>
            <person name="Li F.W."/>
            <person name="Wang L."/>
        </authorList>
    </citation>
    <scope>NUCLEOTIDE SEQUENCE [LARGE SCALE GENOMIC DNA]</scope>
    <source>
        <strain evidence="2">cv. PW_Plant_1</strain>
    </source>
</reference>
<accession>A0ACC2C4S4</accession>
<dbReference type="Proteomes" id="UP001162992">
    <property type="component" value="Chromosome 12"/>
</dbReference>
<organism evidence="1 2">
    <name type="scientific">Diphasiastrum complanatum</name>
    <name type="common">Issler's clubmoss</name>
    <name type="synonym">Lycopodium complanatum</name>
    <dbReference type="NCBI Taxonomy" id="34168"/>
    <lineage>
        <taxon>Eukaryota</taxon>
        <taxon>Viridiplantae</taxon>
        <taxon>Streptophyta</taxon>
        <taxon>Embryophyta</taxon>
        <taxon>Tracheophyta</taxon>
        <taxon>Lycopodiopsida</taxon>
        <taxon>Lycopodiales</taxon>
        <taxon>Lycopodiaceae</taxon>
        <taxon>Lycopodioideae</taxon>
        <taxon>Diphasiastrum</taxon>
    </lineage>
</organism>
<comment type="caution">
    <text evidence="1">The sequence shown here is derived from an EMBL/GenBank/DDBJ whole genome shotgun (WGS) entry which is preliminary data.</text>
</comment>
<name>A0ACC2C4S4_DIPCM</name>
<sequence length="346" mass="39125">MDRSCQGLDAVHTIVSRSVERRVISSIYEKKGSYDRSKKENPAHNNTIGTVSWHSLAQIAEACEKNGFFQVINHGVPVELTDRLKQVGRKFFDLTKDEKLVYAGKPVIGSEGYGSRMVLDDTEPKFWREFVELHTLPLSERHYNYWPQQPAEFRETVEKYTAALLDLAQRLLAVISESLGLKPSYLKEALGEPHQNIVFQCYPPCPEPGKTLGLPAHSDVVAITILMQEGDGLEVAAENDTWELVPNHPNAFVVNLADQIEIITNGRYKSANHRAIVNSDRTRRSYVTFYHPAKDQKIFPAPELVDEKVGPVYRELFYIEYLQALAAERGGKRLVQSFAIDNPLVS</sequence>